<name>A0A7J5LA24_BACSE</name>
<evidence type="ECO:0000313" key="1">
    <source>
        <dbReference type="EMBL" id="KAB5311445.1"/>
    </source>
</evidence>
<dbReference type="AlphaFoldDB" id="A0A7J5LA24"/>
<sequence>MIVVSNWLNISLLSYVPRYGTSDTMLWYSLYQRLVASVPTVGSSCTTLWYFKYQRLVVLVPPVGSWIVLRSYFPIEEPVLIFRLRCRFQCHHRLPMRSALR</sequence>
<evidence type="ECO:0000313" key="2">
    <source>
        <dbReference type="Proteomes" id="UP000467334"/>
    </source>
</evidence>
<protein>
    <submittedName>
        <fullName evidence="1">Uncharacterized protein</fullName>
    </submittedName>
</protein>
<gene>
    <name evidence="1" type="ORF">F9958_14285</name>
</gene>
<dbReference type="Proteomes" id="UP000467334">
    <property type="component" value="Unassembled WGS sequence"/>
</dbReference>
<proteinExistence type="predicted"/>
<dbReference type="EMBL" id="WCLE01000037">
    <property type="protein sequence ID" value="KAB5311445.1"/>
    <property type="molecule type" value="Genomic_DNA"/>
</dbReference>
<accession>A0A7J5LA24</accession>
<organism evidence="1 2">
    <name type="scientific">Bacteroides stercoris</name>
    <dbReference type="NCBI Taxonomy" id="46506"/>
    <lineage>
        <taxon>Bacteria</taxon>
        <taxon>Pseudomonadati</taxon>
        <taxon>Bacteroidota</taxon>
        <taxon>Bacteroidia</taxon>
        <taxon>Bacteroidales</taxon>
        <taxon>Bacteroidaceae</taxon>
        <taxon>Bacteroides</taxon>
    </lineage>
</organism>
<reference evidence="1 2" key="1">
    <citation type="journal article" date="2019" name="Nat. Med.">
        <title>A library of human gut bacterial isolates paired with longitudinal multiomics data enables mechanistic microbiome research.</title>
        <authorList>
            <person name="Poyet M."/>
            <person name="Groussin M."/>
            <person name="Gibbons S.M."/>
            <person name="Avila-Pacheco J."/>
            <person name="Jiang X."/>
            <person name="Kearney S.M."/>
            <person name="Perrotta A.R."/>
            <person name="Berdy B."/>
            <person name="Zhao S."/>
            <person name="Lieberman T.D."/>
            <person name="Swanson P.K."/>
            <person name="Smith M."/>
            <person name="Roesemann S."/>
            <person name="Alexander J.E."/>
            <person name="Rich S.A."/>
            <person name="Livny J."/>
            <person name="Vlamakis H."/>
            <person name="Clish C."/>
            <person name="Bullock K."/>
            <person name="Deik A."/>
            <person name="Scott J."/>
            <person name="Pierce K.A."/>
            <person name="Xavier R.J."/>
            <person name="Alm E.J."/>
        </authorList>
    </citation>
    <scope>NUCLEOTIDE SEQUENCE [LARGE SCALE GENOMIC DNA]</scope>
    <source>
        <strain evidence="1 2">BIOML-A6</strain>
    </source>
</reference>
<comment type="caution">
    <text evidence="1">The sequence shown here is derived from an EMBL/GenBank/DDBJ whole genome shotgun (WGS) entry which is preliminary data.</text>
</comment>